<evidence type="ECO:0000313" key="2">
    <source>
        <dbReference type="Proteomes" id="UP000230750"/>
    </source>
</evidence>
<organism evidence="1 2">
    <name type="scientific">Stichopus japonicus</name>
    <name type="common">Sea cucumber</name>
    <dbReference type="NCBI Taxonomy" id="307972"/>
    <lineage>
        <taxon>Eukaryota</taxon>
        <taxon>Metazoa</taxon>
        <taxon>Echinodermata</taxon>
        <taxon>Eleutherozoa</taxon>
        <taxon>Echinozoa</taxon>
        <taxon>Holothuroidea</taxon>
        <taxon>Aspidochirotacea</taxon>
        <taxon>Aspidochirotida</taxon>
        <taxon>Stichopodidae</taxon>
        <taxon>Apostichopus</taxon>
    </lineage>
</organism>
<sequence length="93" mass="10503">MVNKKFINVNPDKVERIVYWPTPKTTSVLISFLGLASYYRRFVPGIAAFSEPLHAMTGSSKGKAGKRTSKPPFEWTSEAEESFSKLKGHLHQF</sequence>
<name>A0A2G8K9E3_STIJA</name>
<dbReference type="InterPro" id="IPR051320">
    <property type="entry name" value="Viral_Replic_Matur_Polypro"/>
</dbReference>
<keyword evidence="2" id="KW-1185">Reference proteome</keyword>
<dbReference type="PANTHER" id="PTHR33064">
    <property type="entry name" value="POL PROTEIN"/>
    <property type="match status" value="1"/>
</dbReference>
<dbReference type="InterPro" id="IPR043502">
    <property type="entry name" value="DNA/RNA_pol_sf"/>
</dbReference>
<accession>A0A2G8K9E3</accession>
<dbReference type="Proteomes" id="UP000230750">
    <property type="component" value="Unassembled WGS sequence"/>
</dbReference>
<dbReference type="OrthoDB" id="8060624at2759"/>
<dbReference type="SUPFAM" id="SSF56672">
    <property type="entry name" value="DNA/RNA polymerases"/>
    <property type="match status" value="1"/>
</dbReference>
<comment type="caution">
    <text evidence="1">The sequence shown here is derived from an EMBL/GenBank/DDBJ whole genome shotgun (WGS) entry which is preliminary data.</text>
</comment>
<dbReference type="PANTHER" id="PTHR33064:SF37">
    <property type="entry name" value="RIBONUCLEASE H"/>
    <property type="match status" value="1"/>
</dbReference>
<protein>
    <submittedName>
        <fullName evidence="1">Putative transposon Ty3-I Gag-Pol polyprotein</fullName>
    </submittedName>
</protein>
<dbReference type="InterPro" id="IPR043128">
    <property type="entry name" value="Rev_trsase/Diguanyl_cyclase"/>
</dbReference>
<reference evidence="1 2" key="1">
    <citation type="journal article" date="2017" name="PLoS Biol.">
        <title>The sea cucumber genome provides insights into morphological evolution and visceral regeneration.</title>
        <authorList>
            <person name="Zhang X."/>
            <person name="Sun L."/>
            <person name="Yuan J."/>
            <person name="Sun Y."/>
            <person name="Gao Y."/>
            <person name="Zhang L."/>
            <person name="Li S."/>
            <person name="Dai H."/>
            <person name="Hamel J.F."/>
            <person name="Liu C."/>
            <person name="Yu Y."/>
            <person name="Liu S."/>
            <person name="Lin W."/>
            <person name="Guo K."/>
            <person name="Jin S."/>
            <person name="Xu P."/>
            <person name="Storey K.B."/>
            <person name="Huan P."/>
            <person name="Zhang T."/>
            <person name="Zhou Y."/>
            <person name="Zhang J."/>
            <person name="Lin C."/>
            <person name="Li X."/>
            <person name="Xing L."/>
            <person name="Huo D."/>
            <person name="Sun M."/>
            <person name="Wang L."/>
            <person name="Mercier A."/>
            <person name="Li F."/>
            <person name="Yang H."/>
            <person name="Xiang J."/>
        </authorList>
    </citation>
    <scope>NUCLEOTIDE SEQUENCE [LARGE SCALE GENOMIC DNA]</scope>
    <source>
        <strain evidence="1">Shaxun</strain>
        <tissue evidence="1">Muscle</tissue>
    </source>
</reference>
<gene>
    <name evidence="1" type="ORF">BSL78_18545</name>
</gene>
<evidence type="ECO:0000313" key="1">
    <source>
        <dbReference type="EMBL" id="PIK44624.1"/>
    </source>
</evidence>
<dbReference type="AlphaFoldDB" id="A0A2G8K9E3"/>
<dbReference type="EMBL" id="MRZV01000766">
    <property type="protein sequence ID" value="PIK44624.1"/>
    <property type="molecule type" value="Genomic_DNA"/>
</dbReference>
<dbReference type="Gene3D" id="3.30.70.270">
    <property type="match status" value="1"/>
</dbReference>
<proteinExistence type="predicted"/>